<dbReference type="Proteomes" id="UP000000561">
    <property type="component" value="Chromosome 5"/>
</dbReference>
<feature type="region of interest" description="Disordered" evidence="1">
    <location>
        <begin position="362"/>
        <end position="382"/>
    </location>
</feature>
<dbReference type="InParanoid" id="A0A0D1C8B3"/>
<organism evidence="2 3">
    <name type="scientific">Mycosarcoma maydis</name>
    <name type="common">Corn smut fungus</name>
    <name type="synonym">Ustilago maydis</name>
    <dbReference type="NCBI Taxonomy" id="5270"/>
    <lineage>
        <taxon>Eukaryota</taxon>
        <taxon>Fungi</taxon>
        <taxon>Dikarya</taxon>
        <taxon>Basidiomycota</taxon>
        <taxon>Ustilaginomycotina</taxon>
        <taxon>Ustilaginomycetes</taxon>
        <taxon>Ustilaginales</taxon>
        <taxon>Ustilaginaceae</taxon>
        <taxon>Mycosarcoma</taxon>
    </lineage>
</organism>
<evidence type="ECO:0000256" key="1">
    <source>
        <dbReference type="SAM" id="MobiDB-lite"/>
    </source>
</evidence>
<dbReference type="OMA" id="AWFLATS"/>
<accession>A0A0D1C8B3</accession>
<dbReference type="GeneID" id="23563027"/>
<dbReference type="OrthoDB" id="2310204at2759"/>
<feature type="compositionally biased region" description="Basic and acidic residues" evidence="1">
    <location>
        <begin position="395"/>
        <end position="406"/>
    </location>
</feature>
<feature type="compositionally biased region" description="Low complexity" evidence="1">
    <location>
        <begin position="467"/>
        <end position="485"/>
    </location>
</feature>
<feature type="region of interest" description="Disordered" evidence="1">
    <location>
        <begin position="395"/>
        <end position="434"/>
    </location>
</feature>
<keyword evidence="3" id="KW-1185">Reference proteome</keyword>
<dbReference type="EMBL" id="CM003144">
    <property type="protein sequence ID" value="KIS69697.1"/>
    <property type="molecule type" value="Genomic_DNA"/>
</dbReference>
<dbReference type="eggNOG" id="ENOG502SHVP">
    <property type="taxonomic scope" value="Eukaryota"/>
</dbReference>
<dbReference type="VEuPathDB" id="FungiDB:UMAG_02226"/>
<proteinExistence type="predicted"/>
<feature type="region of interest" description="Disordered" evidence="1">
    <location>
        <begin position="450"/>
        <end position="504"/>
    </location>
</feature>
<protein>
    <submittedName>
        <fullName evidence="2">Uncharacterized protein</fullName>
    </submittedName>
</protein>
<gene>
    <name evidence="2" type="ORF">UMAG_02226</name>
</gene>
<dbReference type="AlphaFoldDB" id="A0A0D1C8B3"/>
<dbReference type="RefSeq" id="XP_011388568.1">
    <property type="nucleotide sequence ID" value="XM_011390266.1"/>
</dbReference>
<dbReference type="KEGG" id="uma:UMAG_02226"/>
<sequence>MPVAIRSPFAPLTAALSSYIASHKARAEAQRSANGTTSGPTGAEVDAHVASTLNRKHGARVLAELPLDGAGAAQVDYQGRTLGLEDPNDPALRPDPTTAVRANAQPKIVPVTTVTDPDLIAKVTEATNAKQTSIPLFPTPTETVEGDVDVNQYGFIDPRVYGGTSFDLVGDGLHEPLNVIVSSLSSPAVLTRKGLQSYCRSLDFDRECLGLHAGGYQKAYIDARGWRDQEFIYRQVYTPLDHVFGTCLESLVGGNHFRAWQQQASGAWFLATSKEQTASKNHMIVPDGYNLGRNELVKQALGKTKDGKTSFMLTKYRTDVQFVAGLMPQGVQGVNHDIAVDGLTAVLTVTVLPETGWFRKADTSERGQRNQNQVGMGMSAAAASEHELTIEHGAEQETRKQEEHQVKPRPRRVSLAKRFSLSRDVDRHQSVNQQASTPYVWQKLRRMSAPKLPNSSIHPSALASVEATDAAATTQGQGTTATAATESTQPQPGGHVTAAPPSNA</sequence>
<dbReference type="STRING" id="237631.A0A0D1C8B3"/>
<evidence type="ECO:0000313" key="3">
    <source>
        <dbReference type="Proteomes" id="UP000000561"/>
    </source>
</evidence>
<name>A0A0D1C8B3_MYCMD</name>
<evidence type="ECO:0000313" key="2">
    <source>
        <dbReference type="EMBL" id="KIS69697.1"/>
    </source>
</evidence>
<reference evidence="2 3" key="1">
    <citation type="journal article" date="2006" name="Nature">
        <title>Insights from the genome of the biotrophic fungal plant pathogen Ustilago maydis.</title>
        <authorList>
            <person name="Kamper J."/>
            <person name="Kahmann R."/>
            <person name="Bolker M."/>
            <person name="Ma L.J."/>
            <person name="Brefort T."/>
            <person name="Saville B.J."/>
            <person name="Banuett F."/>
            <person name="Kronstad J.W."/>
            <person name="Gold S.E."/>
            <person name="Muller O."/>
            <person name="Perlin M.H."/>
            <person name="Wosten H.A."/>
            <person name="de Vries R."/>
            <person name="Ruiz-Herrera J."/>
            <person name="Reynaga-Pena C.G."/>
            <person name="Snetselaar K."/>
            <person name="McCann M."/>
            <person name="Perez-Martin J."/>
            <person name="Feldbrugge M."/>
            <person name="Basse C.W."/>
            <person name="Steinberg G."/>
            <person name="Ibeas J.I."/>
            <person name="Holloman W."/>
            <person name="Guzman P."/>
            <person name="Farman M."/>
            <person name="Stajich J.E."/>
            <person name="Sentandreu R."/>
            <person name="Gonzalez-Prieto J.M."/>
            <person name="Kennell J.C."/>
            <person name="Molina L."/>
            <person name="Schirawski J."/>
            <person name="Mendoza-Mendoza A."/>
            <person name="Greilinger D."/>
            <person name="Munch K."/>
            <person name="Rossel N."/>
            <person name="Scherer M."/>
            <person name="Vranes M."/>
            <person name="Ladendorf O."/>
            <person name="Vincon V."/>
            <person name="Fuchs U."/>
            <person name="Sandrock B."/>
            <person name="Meng S."/>
            <person name="Ho E.C."/>
            <person name="Cahill M.J."/>
            <person name="Boyce K.J."/>
            <person name="Klose J."/>
            <person name="Klosterman S.J."/>
            <person name="Deelstra H.J."/>
            <person name="Ortiz-Castellanos L."/>
            <person name="Li W."/>
            <person name="Sanchez-Alonso P."/>
            <person name="Schreier P.H."/>
            <person name="Hauser-Hahn I."/>
            <person name="Vaupel M."/>
            <person name="Koopmann E."/>
            <person name="Friedrich G."/>
            <person name="Voss H."/>
            <person name="Schluter T."/>
            <person name="Margolis J."/>
            <person name="Platt D."/>
            <person name="Swimmer C."/>
            <person name="Gnirke A."/>
            <person name="Chen F."/>
            <person name="Vysotskaia V."/>
            <person name="Mannhaupt G."/>
            <person name="Guldener U."/>
            <person name="Munsterkotter M."/>
            <person name="Haase D."/>
            <person name="Oesterheld M."/>
            <person name="Mewes H.W."/>
            <person name="Mauceli E.W."/>
            <person name="DeCaprio D."/>
            <person name="Wade C.M."/>
            <person name="Butler J."/>
            <person name="Young S."/>
            <person name="Jaffe D.B."/>
            <person name="Calvo S."/>
            <person name="Nusbaum C."/>
            <person name="Galagan J."/>
            <person name="Birren B.W."/>
        </authorList>
    </citation>
    <scope>NUCLEOTIDE SEQUENCE [LARGE SCALE GENOMIC DNA]</scope>
    <source>
        <strain evidence="3">DSM 14603 / FGSC 9021 / UM521</strain>
    </source>
</reference>